<keyword evidence="1 2" id="KW-0694">RNA-binding</keyword>
<dbReference type="Gene3D" id="3.40.30.10">
    <property type="entry name" value="Glutaredoxin"/>
    <property type="match status" value="1"/>
</dbReference>
<dbReference type="InterPro" id="IPR012677">
    <property type="entry name" value="Nucleotide-bd_a/b_plait_sf"/>
</dbReference>
<reference evidence="5 6" key="1">
    <citation type="journal article" date="2016" name="Sci. Rep.">
        <title>The Dendrobium catenatum Lindl. genome sequence provides insights into polysaccharide synthase, floral development and adaptive evolution.</title>
        <authorList>
            <person name="Zhang G.Q."/>
            <person name="Xu Q."/>
            <person name="Bian C."/>
            <person name="Tsai W.C."/>
            <person name="Yeh C.M."/>
            <person name="Liu K.W."/>
            <person name="Yoshida K."/>
            <person name="Zhang L.S."/>
            <person name="Chang S.B."/>
            <person name="Chen F."/>
            <person name="Shi Y."/>
            <person name="Su Y.Y."/>
            <person name="Zhang Y.Q."/>
            <person name="Chen L.J."/>
            <person name="Yin Y."/>
            <person name="Lin M."/>
            <person name="Huang H."/>
            <person name="Deng H."/>
            <person name="Wang Z.W."/>
            <person name="Zhu S.L."/>
            <person name="Zhao X."/>
            <person name="Deng C."/>
            <person name="Niu S.C."/>
            <person name="Huang J."/>
            <person name="Wang M."/>
            <person name="Liu G.H."/>
            <person name="Yang H.J."/>
            <person name="Xiao X.J."/>
            <person name="Hsiao Y.Y."/>
            <person name="Wu W.L."/>
            <person name="Chen Y.Y."/>
            <person name="Mitsuda N."/>
            <person name="Ohme-Takagi M."/>
            <person name="Luo Y.B."/>
            <person name="Van de Peer Y."/>
            <person name="Liu Z.J."/>
        </authorList>
    </citation>
    <scope>NUCLEOTIDE SEQUENCE [LARGE SCALE GENOMIC DNA]</scope>
    <source>
        <tissue evidence="5">The whole plant</tissue>
    </source>
</reference>
<dbReference type="GO" id="GO:0003723">
    <property type="term" value="F:RNA binding"/>
    <property type="evidence" value="ECO:0007669"/>
    <property type="project" value="UniProtKB-UniRule"/>
</dbReference>
<dbReference type="PANTHER" id="PTHR33232">
    <property type="entry name" value="PROTEIN SIEVE ELEMENT OCCLUSION B-LIKE"/>
    <property type="match status" value="1"/>
</dbReference>
<dbReference type="InterPro" id="IPR035979">
    <property type="entry name" value="RBD_domain_sf"/>
</dbReference>
<feature type="compositionally biased region" description="Acidic residues" evidence="3">
    <location>
        <begin position="83"/>
        <end position="100"/>
    </location>
</feature>
<dbReference type="PROSITE" id="PS50102">
    <property type="entry name" value="RRM"/>
    <property type="match status" value="2"/>
</dbReference>
<dbReference type="InterPro" id="IPR000504">
    <property type="entry name" value="RRM_dom"/>
</dbReference>
<dbReference type="InterPro" id="IPR027944">
    <property type="entry name" value="SEO_C"/>
</dbReference>
<evidence type="ECO:0000256" key="1">
    <source>
        <dbReference type="ARBA" id="ARBA00022884"/>
    </source>
</evidence>
<keyword evidence="5" id="KW-0687">Ribonucleoprotein</keyword>
<dbReference type="STRING" id="906689.A0A2I0WZY9"/>
<organism evidence="5 6">
    <name type="scientific">Dendrobium catenatum</name>
    <dbReference type="NCBI Taxonomy" id="906689"/>
    <lineage>
        <taxon>Eukaryota</taxon>
        <taxon>Viridiplantae</taxon>
        <taxon>Streptophyta</taxon>
        <taxon>Embryophyta</taxon>
        <taxon>Tracheophyta</taxon>
        <taxon>Spermatophyta</taxon>
        <taxon>Magnoliopsida</taxon>
        <taxon>Liliopsida</taxon>
        <taxon>Asparagales</taxon>
        <taxon>Orchidaceae</taxon>
        <taxon>Epidendroideae</taxon>
        <taxon>Malaxideae</taxon>
        <taxon>Dendrobiinae</taxon>
        <taxon>Dendrobium</taxon>
    </lineage>
</organism>
<dbReference type="Pfam" id="PF14577">
    <property type="entry name" value="SEO_C"/>
    <property type="match status" value="1"/>
</dbReference>
<dbReference type="Gene3D" id="3.30.70.330">
    <property type="match status" value="2"/>
</dbReference>
<evidence type="ECO:0000259" key="4">
    <source>
        <dbReference type="PROSITE" id="PS50102"/>
    </source>
</evidence>
<feature type="domain" description="RRM" evidence="4">
    <location>
        <begin position="165"/>
        <end position="243"/>
    </location>
</feature>
<dbReference type="InterPro" id="IPR048289">
    <property type="entry name" value="RRM2_NsCP33-like"/>
</dbReference>
<feature type="domain" description="RRM" evidence="4">
    <location>
        <begin position="262"/>
        <end position="326"/>
    </location>
</feature>
<dbReference type="CDD" id="cd21608">
    <property type="entry name" value="RRM2_NsCP33_like"/>
    <property type="match status" value="1"/>
</dbReference>
<evidence type="ECO:0000256" key="2">
    <source>
        <dbReference type="PROSITE-ProRule" id="PRU00176"/>
    </source>
</evidence>
<dbReference type="PANTHER" id="PTHR33232:SF20">
    <property type="entry name" value="PROTEIN SIEVE ELEMENT OCCLUSION B-LIKE"/>
    <property type="match status" value="1"/>
</dbReference>
<dbReference type="InterPro" id="IPR027942">
    <property type="entry name" value="SEO_N"/>
</dbReference>
<keyword evidence="6" id="KW-1185">Reference proteome</keyword>
<evidence type="ECO:0000313" key="6">
    <source>
        <dbReference type="Proteomes" id="UP000233837"/>
    </source>
</evidence>
<feature type="compositionally biased region" description="Acidic residues" evidence="3">
    <location>
        <begin position="114"/>
        <end position="129"/>
    </location>
</feature>
<dbReference type="InterPro" id="IPR039299">
    <property type="entry name" value="SEOA"/>
</dbReference>
<dbReference type="Pfam" id="PF00076">
    <property type="entry name" value="RRM_1"/>
    <property type="match status" value="2"/>
</dbReference>
<dbReference type="EMBL" id="KZ502271">
    <property type="protein sequence ID" value="PKU81234.1"/>
    <property type="molecule type" value="Genomic_DNA"/>
</dbReference>
<proteinExistence type="predicted"/>
<dbReference type="GO" id="GO:0010088">
    <property type="term" value="P:phloem development"/>
    <property type="evidence" value="ECO:0007669"/>
    <property type="project" value="InterPro"/>
</dbReference>
<reference evidence="5 6" key="2">
    <citation type="journal article" date="2017" name="Nature">
        <title>The Apostasia genome and the evolution of orchids.</title>
        <authorList>
            <person name="Zhang G.Q."/>
            <person name="Liu K.W."/>
            <person name="Li Z."/>
            <person name="Lohaus R."/>
            <person name="Hsiao Y.Y."/>
            <person name="Niu S.C."/>
            <person name="Wang J.Y."/>
            <person name="Lin Y.C."/>
            <person name="Xu Q."/>
            <person name="Chen L.J."/>
            <person name="Yoshida K."/>
            <person name="Fujiwara S."/>
            <person name="Wang Z.W."/>
            <person name="Zhang Y.Q."/>
            <person name="Mitsuda N."/>
            <person name="Wang M."/>
            <person name="Liu G.H."/>
            <person name="Pecoraro L."/>
            <person name="Huang H.X."/>
            <person name="Xiao X.J."/>
            <person name="Lin M."/>
            <person name="Wu X.Y."/>
            <person name="Wu W.L."/>
            <person name="Chen Y.Y."/>
            <person name="Chang S.B."/>
            <person name="Sakamoto S."/>
            <person name="Ohme-Takagi M."/>
            <person name="Yagi M."/>
            <person name="Zeng S.J."/>
            <person name="Shen C.Y."/>
            <person name="Yeh C.M."/>
            <person name="Luo Y.B."/>
            <person name="Tsai W.C."/>
            <person name="Van de Peer Y."/>
            <person name="Liu Z.J."/>
        </authorList>
    </citation>
    <scope>NUCLEOTIDE SEQUENCE [LARGE SCALE GENOMIC DNA]</scope>
    <source>
        <tissue evidence="5">The whole plant</tissue>
    </source>
</reference>
<protein>
    <submittedName>
        <fullName evidence="5">31 kDa ribonucleoprotein, chloroplastic</fullName>
    </submittedName>
</protein>
<evidence type="ECO:0000313" key="5">
    <source>
        <dbReference type="EMBL" id="PKU81234.1"/>
    </source>
</evidence>
<dbReference type="GO" id="GO:1990904">
    <property type="term" value="C:ribonucleoprotein complex"/>
    <property type="evidence" value="ECO:0007669"/>
    <property type="project" value="UniProtKB-KW"/>
</dbReference>
<dbReference type="AlphaFoldDB" id="A0A2I0WZY9"/>
<gene>
    <name evidence="5" type="primary">RBP31</name>
    <name evidence="5" type="ORF">MA16_Dca015263</name>
</gene>
<dbReference type="Proteomes" id="UP000233837">
    <property type="component" value="Unassembled WGS sequence"/>
</dbReference>
<dbReference type="SUPFAM" id="SSF54928">
    <property type="entry name" value="RNA-binding domain, RBD"/>
    <property type="match status" value="2"/>
</dbReference>
<accession>A0A2I0WZY9</accession>
<dbReference type="SMART" id="SM00360">
    <property type="entry name" value="RRM"/>
    <property type="match status" value="2"/>
</dbReference>
<feature type="compositionally biased region" description="Basic and acidic residues" evidence="3">
    <location>
        <begin position="132"/>
        <end position="141"/>
    </location>
</feature>
<sequence length="1117" mass="126797">MAAAPALQLAMADSCLATLTAPFGSKASSHGLIPFRTKPICFHRLSCSSVSLSFTTFELSLAKKKVPLVVSLVARTSDWARQEEEEEEVEESAEGEEDFEWEGKNEKFGLLDGEGPEDGLSEWEGESQEGAEGVREVKAEGDGSVNEGFLEGAEDDSFPEPPEEAKLFVGNLPYDVDSEKLAHLFERAGIVEVAEVIYNRESGQSRGFGFVNMSNVEEAEKAVEMFNRYDCNGRLLSVNKATPRGSIPERERQPREFEPSSVRIYVGNLPWQVDDARLEQIFSKHGKVVTARVVYDRETGRSRGFGFVTMASKSEHEDAIDALDGQIAYLANFGWQSYSSECGGGKTSTGIFLVAANRVFFASWDDFEYIQSPFWAYMESILLVFQTSSFHYYHQPTFLLLVLSSNIEKKMAATPLMAASTAQKLHAIKGERHLFSSSDDNIIMKQIQQTHSPEGRDLDVRPVLYVVEEVLQRANPSFVLTSTTHQNQLEPVHEATQHTGLTPMLEAIAFTVHRISYEVTFKCSGAGDAHSTTMAVFHTLSTFTWDAKAVMALAALAVNYGEFWLTAQLHAENPLAKSLALLKQIPDIIEHTDVLKARFDAINKLVTVMLSVTKSIIEFTELPSDYISSDSPDVTMAMAHIPTAVYWVIRGVVACISQTIGLIGIGHEYISSTTEAWELSTIAHKLANIHGHLTKQLDLCNKYIDGKRHHEAYQTLVRLFETIHIDNLKILRALIYSKDDLALFDCFRKKRVGVDVLRRKIVMLFISDLDISHEELFILVQIYQDIHHSKTERNYEIVWLPVTDRDQPWTEKREDDFNRLASNMPWYILHHPSLLQPAVIRYIRKVWHFEKKPILVVLDPQGKVVCPNAIHMIWIWGSLAFPFTSSREEALWKEETWKLELLIDEIDQTILSWIREGKHVCLYGGEDIDWIRHFTKQLKYVAHEAKVPLEMVYVGKSNPKGIKKAIGIIKEEKLSSYWDDPAMVWFFWVRLESMWYSMMQHGRNVEEDQIMQEVMHMLSFGGGDEGWAIISHGSFEMLKSHGKKLHDCLLDFENWKADVEVEGFLPALAKALLPYQTHEHCTRLILPGDTGQIQEKVVCAECKRPMEKYVLFRCCKD</sequence>
<feature type="region of interest" description="Disordered" evidence="3">
    <location>
        <begin position="79"/>
        <end position="159"/>
    </location>
</feature>
<evidence type="ECO:0000256" key="3">
    <source>
        <dbReference type="SAM" id="MobiDB-lite"/>
    </source>
</evidence>
<dbReference type="Pfam" id="PF14576">
    <property type="entry name" value="SEO_N"/>
    <property type="match status" value="1"/>
</dbReference>
<name>A0A2I0WZY9_9ASPA</name>